<evidence type="ECO:0000256" key="4">
    <source>
        <dbReference type="ARBA" id="ARBA00023139"/>
    </source>
</evidence>
<dbReference type="InterPro" id="IPR006059">
    <property type="entry name" value="SBP"/>
</dbReference>
<dbReference type="AlphaFoldDB" id="A0A7X5KNH8"/>
<name>A0A7X5KNH8_9FIRM</name>
<reference evidence="7 8" key="1">
    <citation type="submission" date="2020-01" db="EMBL/GenBank/DDBJ databases">
        <title>Anaeroalcalibacter tamaniensis gen. nov., sp. nov., moderately halophilic strictly anaerobic fermenter bacterium from mud volcano of Taman peninsula.</title>
        <authorList>
            <person name="Frolova A."/>
            <person name="Merkel A.Y."/>
            <person name="Slobodkin A.I."/>
        </authorList>
    </citation>
    <scope>NUCLEOTIDE SEQUENCE [LARGE SCALE GENOMIC DNA]</scope>
    <source>
        <strain evidence="7 8">F-3ap</strain>
    </source>
</reference>
<feature type="chain" id="PRO_5039413988" evidence="6">
    <location>
        <begin position="27"/>
        <end position="437"/>
    </location>
</feature>
<evidence type="ECO:0000256" key="6">
    <source>
        <dbReference type="SAM" id="SignalP"/>
    </source>
</evidence>
<keyword evidence="8" id="KW-1185">Reference proteome</keyword>
<keyword evidence="3" id="KW-0472">Membrane</keyword>
<dbReference type="EMBL" id="JAAEEH010000026">
    <property type="protein sequence ID" value="NDL68039.1"/>
    <property type="molecule type" value="Genomic_DNA"/>
</dbReference>
<accession>A0A7X5KNH8</accession>
<keyword evidence="5" id="KW-0449">Lipoprotein</keyword>
<proteinExistence type="predicted"/>
<evidence type="ECO:0000256" key="5">
    <source>
        <dbReference type="ARBA" id="ARBA00023288"/>
    </source>
</evidence>
<keyword evidence="4" id="KW-0564">Palmitate</keyword>
<dbReference type="PANTHER" id="PTHR43649:SF33">
    <property type="entry name" value="POLYGALACTURONAN_RHAMNOGALACTURONAN-BINDING PROTEIN YTCQ"/>
    <property type="match status" value="1"/>
</dbReference>
<dbReference type="SUPFAM" id="SSF53850">
    <property type="entry name" value="Periplasmic binding protein-like II"/>
    <property type="match status" value="1"/>
</dbReference>
<dbReference type="PROSITE" id="PS51257">
    <property type="entry name" value="PROKAR_LIPOPROTEIN"/>
    <property type="match status" value="1"/>
</dbReference>
<dbReference type="Pfam" id="PF01547">
    <property type="entry name" value="SBP_bac_1"/>
    <property type="match status" value="1"/>
</dbReference>
<protein>
    <submittedName>
        <fullName evidence="7">Carbohydrate ABC transporter substrate-binding protein</fullName>
    </submittedName>
</protein>
<dbReference type="InterPro" id="IPR050490">
    <property type="entry name" value="Bact_solute-bd_prot1"/>
</dbReference>
<organism evidence="7 8">
    <name type="scientific">Anaerotalea alkaliphila</name>
    <dbReference type="NCBI Taxonomy" id="2662126"/>
    <lineage>
        <taxon>Bacteria</taxon>
        <taxon>Bacillati</taxon>
        <taxon>Bacillota</taxon>
        <taxon>Clostridia</taxon>
        <taxon>Eubacteriales</taxon>
        <taxon>Anaerotalea</taxon>
    </lineage>
</organism>
<evidence type="ECO:0000256" key="1">
    <source>
        <dbReference type="ARBA" id="ARBA00022475"/>
    </source>
</evidence>
<feature type="signal peptide" evidence="6">
    <location>
        <begin position="1"/>
        <end position="26"/>
    </location>
</feature>
<evidence type="ECO:0000313" key="8">
    <source>
        <dbReference type="Proteomes" id="UP000461585"/>
    </source>
</evidence>
<dbReference type="PANTHER" id="PTHR43649">
    <property type="entry name" value="ARABINOSE-BINDING PROTEIN-RELATED"/>
    <property type="match status" value="1"/>
</dbReference>
<comment type="caution">
    <text evidence="7">The sequence shown here is derived from an EMBL/GenBank/DDBJ whole genome shotgun (WGS) entry which is preliminary data.</text>
</comment>
<keyword evidence="1" id="KW-1003">Cell membrane</keyword>
<evidence type="ECO:0000256" key="2">
    <source>
        <dbReference type="ARBA" id="ARBA00022729"/>
    </source>
</evidence>
<keyword evidence="2 6" id="KW-0732">Signal</keyword>
<sequence>MKRWGSMILVASLVVSLLAGCGSANGNAGGPEGNKGKATQLSFWTFNELHAVFMDEAVQAWNEQNKDQQIELKSEVYPYDEMHNKLLIALQSGTGAPDLADIEISKFANYLKGSTPPLVALNDIVDPVKENLIMSRLENYAKDGNYFGIDYHVGATVMYYNTEILGRAGVDIDEIVTWQDYVEAGKKVVAATGVPMTTTEVTEHWSYFPLISQRGSDFFNEEGNVILDNEANVETLQFLYDCMYTDSIAVAAPGGFHHSEEYWAFMNKGGAASLMMPMWYMGRFVSYMPDLEGKIAIRPLPVWEEGGNRSAGMGGTGTVVTVQSKSQDLAKAFLASAKLSREGSINTWTLLGFDPIRWDVWDDPAMSASNEFTEYFGDGIFEMLLEVKDELSPTSITDLFPEAVSLVQRNVVFKVLKEQSQTAAEALKEAADELRAK</sequence>
<dbReference type="Proteomes" id="UP000461585">
    <property type="component" value="Unassembled WGS sequence"/>
</dbReference>
<gene>
    <name evidence="7" type="ORF">GXN74_09835</name>
</gene>
<dbReference type="Gene3D" id="3.40.190.10">
    <property type="entry name" value="Periplasmic binding protein-like II"/>
    <property type="match status" value="1"/>
</dbReference>
<evidence type="ECO:0000256" key="3">
    <source>
        <dbReference type="ARBA" id="ARBA00023136"/>
    </source>
</evidence>
<evidence type="ECO:0000313" key="7">
    <source>
        <dbReference type="EMBL" id="NDL68039.1"/>
    </source>
</evidence>